<keyword evidence="2" id="KW-0813">Transport</keyword>
<feature type="transmembrane region" description="Helical" evidence="6">
    <location>
        <begin position="421"/>
        <end position="442"/>
    </location>
</feature>
<keyword evidence="3 6" id="KW-0812">Transmembrane</keyword>
<dbReference type="STRING" id="1206466.K0KE74"/>
<dbReference type="InterPro" id="IPR020846">
    <property type="entry name" value="MFS_dom"/>
</dbReference>
<sequence>MSDLESNKEKLHITLEKIDTLNSNKAHVNGSEADTTLKFINQHAHLVTTPLTPESEQRIRWKLFIWLVPLLMLINTILFLDKSALSYGVLLGLFQDVNITTDQYNNLNSIFYTGYLLGQIPMHFILQRLNFGKFISITLFIWCILTFLTVLASNYGGLIVLRFLLGFFESIVLPALEITLLQFFNAKERAMINPIFWTTCVGPSVWIGGFISYGLLHLESSISNWKIFLIIIGGLTLLTSILSWFIYPSNPAEAKFLTIEERVLLINKIQNQSNSSIEQKKVKPYQIKECFKDPISWLFLAFALTSMIMNNIMFQANILYESLGVSNLGSTLVNVAGGGFATLYLIGGVIFIYKVKNSTAWIILIGAIPGLAGSIGMVTIPYDKKLALVACLVLAGNTFALSFIAAVGWSTSTASGYTKKFYRNIMFMFGYCIANIISPQIWKGNQAPRYYPAWGIQIVISFFIPVVIGFIIHIILQKRNQERLKFIKENPDSKFGQVIINDLETGEEIIEKVEIANLDLTDLENKTFIYPL</sequence>
<dbReference type="Pfam" id="PF07690">
    <property type="entry name" value="MFS_1"/>
    <property type="match status" value="1"/>
</dbReference>
<feature type="transmembrane region" description="Helical" evidence="6">
    <location>
        <begin position="332"/>
        <end position="353"/>
    </location>
</feature>
<keyword evidence="4 6" id="KW-1133">Transmembrane helix</keyword>
<evidence type="ECO:0000256" key="5">
    <source>
        <dbReference type="ARBA" id="ARBA00023136"/>
    </source>
</evidence>
<evidence type="ECO:0000256" key="4">
    <source>
        <dbReference type="ARBA" id="ARBA00022989"/>
    </source>
</evidence>
<feature type="transmembrane region" description="Helical" evidence="6">
    <location>
        <begin position="110"/>
        <end position="127"/>
    </location>
</feature>
<keyword evidence="5 6" id="KW-0472">Membrane</keyword>
<proteinExistence type="predicted"/>
<comment type="caution">
    <text evidence="8">The sequence shown here is derived from an EMBL/GenBank/DDBJ whole genome shotgun (WGS) entry which is preliminary data.</text>
</comment>
<evidence type="ECO:0000259" key="7">
    <source>
        <dbReference type="PROSITE" id="PS50850"/>
    </source>
</evidence>
<feature type="transmembrane region" description="Helical" evidence="6">
    <location>
        <begin position="195"/>
        <end position="215"/>
    </location>
</feature>
<feature type="domain" description="Major facilitator superfamily (MFS) profile" evidence="7">
    <location>
        <begin position="67"/>
        <end position="481"/>
    </location>
</feature>
<dbReference type="PANTHER" id="PTHR43791">
    <property type="entry name" value="PERMEASE-RELATED"/>
    <property type="match status" value="1"/>
</dbReference>
<dbReference type="SUPFAM" id="SSF103473">
    <property type="entry name" value="MFS general substrate transporter"/>
    <property type="match status" value="1"/>
</dbReference>
<feature type="transmembrane region" description="Helical" evidence="6">
    <location>
        <begin position="386"/>
        <end position="409"/>
    </location>
</feature>
<dbReference type="HOGENOM" id="CLU_001265_0_5_1"/>
<name>K0KE74_WICCF</name>
<dbReference type="AlphaFoldDB" id="K0KE74"/>
<reference evidence="8 9" key="1">
    <citation type="journal article" date="2012" name="Eukaryot. Cell">
        <title>Draft genome sequence of Wickerhamomyces ciferrii NRRL Y-1031 F-60-10.</title>
        <authorList>
            <person name="Schneider J."/>
            <person name="Andrea H."/>
            <person name="Blom J."/>
            <person name="Jaenicke S."/>
            <person name="Ruckert C."/>
            <person name="Schorsch C."/>
            <person name="Szczepanowski R."/>
            <person name="Farwick M."/>
            <person name="Goesmann A."/>
            <person name="Puhler A."/>
            <person name="Schaffer S."/>
            <person name="Tauch A."/>
            <person name="Kohler T."/>
            <person name="Brinkrolf K."/>
        </authorList>
    </citation>
    <scope>NUCLEOTIDE SEQUENCE [LARGE SCALE GENOMIC DNA]</scope>
    <source>
        <strain evidence="9">ATCC 14091 / BCRC 22168 / CBS 111 / JCM 3599 / NBRC 0793 / NRRL Y-1031 F-60-10</strain>
    </source>
</reference>
<evidence type="ECO:0000256" key="3">
    <source>
        <dbReference type="ARBA" id="ARBA00022692"/>
    </source>
</evidence>
<evidence type="ECO:0000256" key="1">
    <source>
        <dbReference type="ARBA" id="ARBA00004141"/>
    </source>
</evidence>
<feature type="transmembrane region" description="Helical" evidence="6">
    <location>
        <begin position="63"/>
        <end position="80"/>
    </location>
</feature>
<dbReference type="GO" id="GO:0033229">
    <property type="term" value="F:cysteine transmembrane transporter activity"/>
    <property type="evidence" value="ECO:0007669"/>
    <property type="project" value="TreeGrafter"/>
</dbReference>
<keyword evidence="9" id="KW-1185">Reference proteome</keyword>
<feature type="transmembrane region" description="Helical" evidence="6">
    <location>
        <begin position="454"/>
        <end position="476"/>
    </location>
</feature>
<protein>
    <submittedName>
        <fullName evidence="8">Transporter</fullName>
    </submittedName>
</protein>
<organism evidence="8 9">
    <name type="scientific">Wickerhamomyces ciferrii (strain ATCC 14091 / BCRC 22168 / CBS 111 / JCM 3599 / NBRC 0793 / NRRL Y-1031 F-60-10)</name>
    <name type="common">Yeast</name>
    <name type="synonym">Pichia ciferrii</name>
    <dbReference type="NCBI Taxonomy" id="1206466"/>
    <lineage>
        <taxon>Eukaryota</taxon>
        <taxon>Fungi</taxon>
        <taxon>Dikarya</taxon>
        <taxon>Ascomycota</taxon>
        <taxon>Saccharomycotina</taxon>
        <taxon>Saccharomycetes</taxon>
        <taxon>Phaffomycetales</taxon>
        <taxon>Wickerhamomycetaceae</taxon>
        <taxon>Wickerhamomyces</taxon>
    </lineage>
</organism>
<evidence type="ECO:0000256" key="6">
    <source>
        <dbReference type="SAM" id="Phobius"/>
    </source>
</evidence>
<feature type="transmembrane region" description="Helical" evidence="6">
    <location>
        <begin position="297"/>
        <end position="320"/>
    </location>
</feature>
<feature type="transmembrane region" description="Helical" evidence="6">
    <location>
        <begin position="227"/>
        <end position="247"/>
    </location>
</feature>
<dbReference type="InterPro" id="IPR036259">
    <property type="entry name" value="MFS_trans_sf"/>
</dbReference>
<feature type="transmembrane region" description="Helical" evidence="6">
    <location>
        <begin position="134"/>
        <end position="153"/>
    </location>
</feature>
<dbReference type="PROSITE" id="PS50850">
    <property type="entry name" value="MFS"/>
    <property type="match status" value="1"/>
</dbReference>
<dbReference type="eggNOG" id="KOG2533">
    <property type="taxonomic scope" value="Eukaryota"/>
</dbReference>
<evidence type="ECO:0000313" key="8">
    <source>
        <dbReference type="EMBL" id="CCH43405.1"/>
    </source>
</evidence>
<comment type="subcellular location">
    <subcellularLocation>
        <location evidence="1">Membrane</location>
        <topology evidence="1">Multi-pass membrane protein</topology>
    </subcellularLocation>
</comment>
<dbReference type="InParanoid" id="K0KE74"/>
<evidence type="ECO:0000313" key="9">
    <source>
        <dbReference type="Proteomes" id="UP000009328"/>
    </source>
</evidence>
<feature type="transmembrane region" description="Helical" evidence="6">
    <location>
        <begin position="159"/>
        <end position="183"/>
    </location>
</feature>
<gene>
    <name evidence="8" type="ORF">BN7_2953</name>
</gene>
<accession>K0KE74</accession>
<dbReference type="InterPro" id="IPR011701">
    <property type="entry name" value="MFS"/>
</dbReference>
<dbReference type="Gene3D" id="1.20.1250.20">
    <property type="entry name" value="MFS general substrate transporter like domains"/>
    <property type="match status" value="1"/>
</dbReference>
<evidence type="ECO:0000256" key="2">
    <source>
        <dbReference type="ARBA" id="ARBA00022448"/>
    </source>
</evidence>
<dbReference type="GO" id="GO:0016020">
    <property type="term" value="C:membrane"/>
    <property type="evidence" value="ECO:0007669"/>
    <property type="project" value="UniProtKB-SubCell"/>
</dbReference>
<feature type="transmembrane region" description="Helical" evidence="6">
    <location>
        <begin position="360"/>
        <end position="380"/>
    </location>
</feature>
<dbReference type="EMBL" id="CAIF01000076">
    <property type="protein sequence ID" value="CCH43405.1"/>
    <property type="molecule type" value="Genomic_DNA"/>
</dbReference>
<dbReference type="PANTHER" id="PTHR43791:SF63">
    <property type="entry name" value="HIGH AFFINITY CYSTEINE TRANSPORTER"/>
    <property type="match status" value="1"/>
</dbReference>
<dbReference type="Proteomes" id="UP000009328">
    <property type="component" value="Unassembled WGS sequence"/>
</dbReference>